<reference evidence="2" key="1">
    <citation type="submission" date="2023-05" db="EMBL/GenBank/DDBJ databases">
        <title>Nepenthes gracilis genome sequencing.</title>
        <authorList>
            <person name="Fukushima K."/>
        </authorList>
    </citation>
    <scope>NUCLEOTIDE SEQUENCE</scope>
    <source>
        <strain evidence="2">SING2019-196</strain>
    </source>
</reference>
<evidence type="ECO:0000256" key="1">
    <source>
        <dbReference type="SAM" id="MobiDB-lite"/>
    </source>
</evidence>
<gene>
    <name evidence="2" type="ORF">Nepgr_013529</name>
</gene>
<evidence type="ECO:0000313" key="3">
    <source>
        <dbReference type="Proteomes" id="UP001279734"/>
    </source>
</evidence>
<dbReference type="AlphaFoldDB" id="A0AAD3SI18"/>
<proteinExistence type="predicted"/>
<dbReference type="EMBL" id="BSYO01000011">
    <property type="protein sequence ID" value="GMH11688.1"/>
    <property type="molecule type" value="Genomic_DNA"/>
</dbReference>
<dbReference type="Proteomes" id="UP001279734">
    <property type="component" value="Unassembled WGS sequence"/>
</dbReference>
<name>A0AAD3SI18_NEPGR</name>
<comment type="caution">
    <text evidence="2">The sequence shown here is derived from an EMBL/GenBank/DDBJ whole genome shotgun (WGS) entry which is preliminary data.</text>
</comment>
<accession>A0AAD3SI18</accession>
<feature type="region of interest" description="Disordered" evidence="1">
    <location>
        <begin position="1"/>
        <end position="21"/>
    </location>
</feature>
<sequence length="97" mass="10869">MLKHQPQSQLQAGSSPRDYYSSIPTSGLLPYFQKANSSKRNTQGSTTPDWVVSTAEWVKTQQDHNTRDKGLQDLLIIFIRVNQKPTSQGAPSYNCCP</sequence>
<evidence type="ECO:0000313" key="2">
    <source>
        <dbReference type="EMBL" id="GMH11688.1"/>
    </source>
</evidence>
<organism evidence="2 3">
    <name type="scientific">Nepenthes gracilis</name>
    <name type="common">Slender pitcher plant</name>
    <dbReference type="NCBI Taxonomy" id="150966"/>
    <lineage>
        <taxon>Eukaryota</taxon>
        <taxon>Viridiplantae</taxon>
        <taxon>Streptophyta</taxon>
        <taxon>Embryophyta</taxon>
        <taxon>Tracheophyta</taxon>
        <taxon>Spermatophyta</taxon>
        <taxon>Magnoliopsida</taxon>
        <taxon>eudicotyledons</taxon>
        <taxon>Gunneridae</taxon>
        <taxon>Pentapetalae</taxon>
        <taxon>Caryophyllales</taxon>
        <taxon>Nepenthaceae</taxon>
        <taxon>Nepenthes</taxon>
    </lineage>
</organism>
<protein>
    <submittedName>
        <fullName evidence="2">Uncharacterized protein</fullName>
    </submittedName>
</protein>
<feature type="compositionally biased region" description="Polar residues" evidence="1">
    <location>
        <begin position="1"/>
        <end position="14"/>
    </location>
</feature>
<keyword evidence="3" id="KW-1185">Reference proteome</keyword>